<dbReference type="InterPro" id="IPR012495">
    <property type="entry name" value="TadE-like_dom"/>
</dbReference>
<evidence type="ECO:0000259" key="1">
    <source>
        <dbReference type="Pfam" id="PF07811"/>
    </source>
</evidence>
<protein>
    <submittedName>
        <fullName evidence="2">Unannotated protein</fullName>
    </submittedName>
</protein>
<accession>A0A6J7HWF9</accession>
<sequence length="115" mass="11580">MVEFALVTPLLLVLLLGVLQIALAMHVRATLTAAAAEGARVAALSGSSLSQGEQRTRDVLTESLAGGGVAGVSASRERLAGVEIVAVTVTASLPLIGLLGPTSLQVIGHAVREDS</sequence>
<dbReference type="Pfam" id="PF07811">
    <property type="entry name" value="TadE"/>
    <property type="match status" value="1"/>
</dbReference>
<organism evidence="2">
    <name type="scientific">freshwater metagenome</name>
    <dbReference type="NCBI Taxonomy" id="449393"/>
    <lineage>
        <taxon>unclassified sequences</taxon>
        <taxon>metagenomes</taxon>
        <taxon>ecological metagenomes</taxon>
    </lineage>
</organism>
<dbReference type="EMBL" id="CAFBMR010000075">
    <property type="protein sequence ID" value="CAB4922753.1"/>
    <property type="molecule type" value="Genomic_DNA"/>
</dbReference>
<feature type="domain" description="TadE-like" evidence="1">
    <location>
        <begin position="1"/>
        <end position="40"/>
    </location>
</feature>
<proteinExistence type="predicted"/>
<name>A0A6J7HWF9_9ZZZZ</name>
<reference evidence="2" key="1">
    <citation type="submission" date="2020-05" db="EMBL/GenBank/DDBJ databases">
        <authorList>
            <person name="Chiriac C."/>
            <person name="Salcher M."/>
            <person name="Ghai R."/>
            <person name="Kavagutti S V."/>
        </authorList>
    </citation>
    <scope>NUCLEOTIDE SEQUENCE</scope>
</reference>
<evidence type="ECO:0000313" key="2">
    <source>
        <dbReference type="EMBL" id="CAB4922753.1"/>
    </source>
</evidence>
<dbReference type="AlphaFoldDB" id="A0A6J7HWF9"/>
<gene>
    <name evidence="2" type="ORF">UFOPK3610_01507</name>
</gene>